<dbReference type="GO" id="GO:0030170">
    <property type="term" value="F:pyridoxal phosphate binding"/>
    <property type="evidence" value="ECO:0007669"/>
    <property type="project" value="InterPro"/>
</dbReference>
<sequence>MTDNTNEFDTRDVINKDRNHVWHHLTQHKPFEENDPMVIVKGEGMRVWDAKGNEYLDAVSGAVWTVNVGYGRTEIADAVRDQLVTLNYFAQTAGNVPAAEFAEKLIAKMPGLSRVYYSNSGSEANEKAFKIVRQLAAKKNGGQKHKILFRERDYHGTTITALSATGQYERKNQYGPFTPGFVEVPHCCEYRAQEESDKENYGVWAANQIEKVILAEGPETVGALCLEPITAGGGVIEPPEGYWERVQEICKQYDILLHIDEVVCGLGRTGTWFGYQHYGIKPDMVTMAKGVASGYAAISCTVMTEDLFDQFKDPEDPRMDYFRDISTFGGCTAGPAAALANMQIIEDEKLLDNVNEQGEYLKGRLNQLMEKYDVIGDVRGKGLFVGFEMVKDRVTKEPVDESLAIAIGGHCMKNGVIIGRTNRSFKEYNNTICLSPALIATRDDIDNIVDAIDNALAELAPNI</sequence>
<comment type="similarity">
    <text evidence="2 5">Belongs to the class-III pyridoxal-phosphate-dependent aminotransferase family.</text>
</comment>
<accession>A0A1Y5E0I3</accession>
<evidence type="ECO:0000313" key="6">
    <source>
        <dbReference type="EMBL" id="OUR74926.1"/>
    </source>
</evidence>
<keyword evidence="6" id="KW-0808">Transferase</keyword>
<dbReference type="NCBIfam" id="NF005812">
    <property type="entry name" value="PRK07678.1"/>
    <property type="match status" value="1"/>
</dbReference>
<evidence type="ECO:0000256" key="4">
    <source>
        <dbReference type="ARBA" id="ARBA00022898"/>
    </source>
</evidence>
<dbReference type="Pfam" id="PF00202">
    <property type="entry name" value="Aminotran_3"/>
    <property type="match status" value="1"/>
</dbReference>
<comment type="caution">
    <text evidence="6">The sequence shown here is derived from an EMBL/GenBank/DDBJ whole genome shotgun (WGS) entry which is preliminary data.</text>
</comment>
<dbReference type="PANTHER" id="PTHR43094">
    <property type="entry name" value="AMINOTRANSFERASE"/>
    <property type="match status" value="1"/>
</dbReference>
<evidence type="ECO:0000256" key="3">
    <source>
        <dbReference type="ARBA" id="ARBA00022576"/>
    </source>
</evidence>
<dbReference type="PIRSF" id="PIRSF000521">
    <property type="entry name" value="Transaminase_4ab_Lys_Orn"/>
    <property type="match status" value="1"/>
</dbReference>
<name>A0A1Y5E0I3_COLPS</name>
<dbReference type="EMBL" id="MAAF01000120">
    <property type="protein sequence ID" value="OUR74926.1"/>
    <property type="molecule type" value="Genomic_DNA"/>
</dbReference>
<dbReference type="Gene3D" id="3.90.1150.10">
    <property type="entry name" value="Aspartate Aminotransferase, domain 1"/>
    <property type="match status" value="1"/>
</dbReference>
<dbReference type="PANTHER" id="PTHR43094:SF1">
    <property type="entry name" value="AMINOTRANSFERASE CLASS-III"/>
    <property type="match status" value="1"/>
</dbReference>
<evidence type="ECO:0000256" key="2">
    <source>
        <dbReference type="ARBA" id="ARBA00008954"/>
    </source>
</evidence>
<dbReference type="AlphaFoldDB" id="A0A1Y5E0I3"/>
<dbReference type="CDD" id="cd00610">
    <property type="entry name" value="OAT_like"/>
    <property type="match status" value="1"/>
</dbReference>
<comment type="cofactor">
    <cofactor evidence="1">
        <name>pyridoxal 5'-phosphate</name>
        <dbReference type="ChEBI" id="CHEBI:597326"/>
    </cofactor>
</comment>
<dbReference type="InterPro" id="IPR015424">
    <property type="entry name" value="PyrdxlP-dep_Trfase"/>
</dbReference>
<evidence type="ECO:0000313" key="7">
    <source>
        <dbReference type="Proteomes" id="UP000243053"/>
    </source>
</evidence>
<protein>
    <submittedName>
        <fullName evidence="6">Aspartate aminotransferase family protein</fullName>
    </submittedName>
</protein>
<dbReference type="SUPFAM" id="SSF53383">
    <property type="entry name" value="PLP-dependent transferases"/>
    <property type="match status" value="1"/>
</dbReference>
<evidence type="ECO:0000256" key="5">
    <source>
        <dbReference type="RuleBase" id="RU003560"/>
    </source>
</evidence>
<dbReference type="InterPro" id="IPR015422">
    <property type="entry name" value="PyrdxlP-dep_Trfase_small"/>
</dbReference>
<dbReference type="Proteomes" id="UP000243053">
    <property type="component" value="Unassembled WGS sequence"/>
</dbReference>
<dbReference type="InterPro" id="IPR049704">
    <property type="entry name" value="Aminotrans_3_PPA_site"/>
</dbReference>
<evidence type="ECO:0000256" key="1">
    <source>
        <dbReference type="ARBA" id="ARBA00001933"/>
    </source>
</evidence>
<dbReference type="FunFam" id="3.40.640.10:FF:000004">
    <property type="entry name" value="Acetylornithine aminotransferase"/>
    <property type="match status" value="1"/>
</dbReference>
<dbReference type="GO" id="GO:0008483">
    <property type="term" value="F:transaminase activity"/>
    <property type="evidence" value="ECO:0007669"/>
    <property type="project" value="UniProtKB-KW"/>
</dbReference>
<gene>
    <name evidence="6" type="ORF">A9Q75_19505</name>
</gene>
<proteinExistence type="inferred from homology"/>
<dbReference type="PROSITE" id="PS00600">
    <property type="entry name" value="AA_TRANSFER_CLASS_3"/>
    <property type="match status" value="1"/>
</dbReference>
<keyword evidence="4 5" id="KW-0663">Pyridoxal phosphate</keyword>
<dbReference type="Gene3D" id="3.40.640.10">
    <property type="entry name" value="Type I PLP-dependent aspartate aminotransferase-like (Major domain)"/>
    <property type="match status" value="1"/>
</dbReference>
<reference evidence="7" key="1">
    <citation type="journal article" date="2017" name="Proc. Natl. Acad. Sci. U.S.A.">
        <title>Simulation of Deepwater Horizon oil plume reveals substrate specialization within a complex community of hydrocarbon degraders.</title>
        <authorList>
            <person name="Hu P."/>
            <person name="Dubinsky E.A."/>
            <person name="Probst A.J."/>
            <person name="Wang J."/>
            <person name="Sieber C.M.K."/>
            <person name="Tom L.M."/>
            <person name="Gardinali P."/>
            <person name="Banfield J.F."/>
            <person name="Atlas R.M."/>
            <person name="Andersen G.L."/>
        </authorList>
    </citation>
    <scope>NUCLEOTIDE SEQUENCE [LARGE SCALE GENOMIC DNA]</scope>
</reference>
<organism evidence="6 7">
    <name type="scientific">Colwellia psychrerythraea</name>
    <name type="common">Vibrio psychroerythus</name>
    <dbReference type="NCBI Taxonomy" id="28229"/>
    <lineage>
        <taxon>Bacteria</taxon>
        <taxon>Pseudomonadati</taxon>
        <taxon>Pseudomonadota</taxon>
        <taxon>Gammaproteobacteria</taxon>
        <taxon>Alteromonadales</taxon>
        <taxon>Colwelliaceae</taxon>
        <taxon>Colwellia</taxon>
    </lineage>
</organism>
<dbReference type="InterPro" id="IPR005814">
    <property type="entry name" value="Aminotrans_3"/>
</dbReference>
<keyword evidence="3 6" id="KW-0032">Aminotransferase</keyword>
<dbReference type="InterPro" id="IPR015421">
    <property type="entry name" value="PyrdxlP-dep_Trfase_major"/>
</dbReference>